<dbReference type="AlphaFoldDB" id="A0A8H7ILS1"/>
<accession>A0A8H7ILS1</accession>
<organism evidence="2 3">
    <name type="scientific">Rhizoctonia solani</name>
    <dbReference type="NCBI Taxonomy" id="456999"/>
    <lineage>
        <taxon>Eukaryota</taxon>
        <taxon>Fungi</taxon>
        <taxon>Dikarya</taxon>
        <taxon>Basidiomycota</taxon>
        <taxon>Agaricomycotina</taxon>
        <taxon>Agaricomycetes</taxon>
        <taxon>Cantharellales</taxon>
        <taxon>Ceratobasidiaceae</taxon>
        <taxon>Rhizoctonia</taxon>
    </lineage>
</organism>
<dbReference type="Proteomes" id="UP000614334">
    <property type="component" value="Unassembled WGS sequence"/>
</dbReference>
<proteinExistence type="predicted"/>
<evidence type="ECO:0000256" key="1">
    <source>
        <dbReference type="SAM" id="MobiDB-lite"/>
    </source>
</evidence>
<dbReference type="EMBL" id="JACYCF010000001">
    <property type="protein sequence ID" value="KAF8760755.1"/>
    <property type="molecule type" value="Genomic_DNA"/>
</dbReference>
<feature type="compositionally biased region" description="Low complexity" evidence="1">
    <location>
        <begin position="16"/>
        <end position="36"/>
    </location>
</feature>
<feature type="region of interest" description="Disordered" evidence="1">
    <location>
        <begin position="1"/>
        <end position="47"/>
    </location>
</feature>
<reference evidence="2" key="1">
    <citation type="submission" date="2020-09" db="EMBL/GenBank/DDBJ databases">
        <title>Comparative genome analyses of four rice-infecting Rhizoctonia solani isolates reveal extensive enrichment of homogalacturonan modification genes.</title>
        <authorList>
            <person name="Lee D.-Y."/>
            <person name="Jeon J."/>
            <person name="Kim K.-T."/>
            <person name="Cheong K."/>
            <person name="Song H."/>
            <person name="Choi G."/>
            <person name="Ko J."/>
            <person name="Opiyo S.O."/>
            <person name="Zuo S."/>
            <person name="Madhav S."/>
            <person name="Lee Y.-H."/>
            <person name="Wang G.-L."/>
        </authorList>
    </citation>
    <scope>NUCLEOTIDE SEQUENCE</scope>
    <source>
        <strain evidence="2">AG1-IA B2</strain>
    </source>
</reference>
<sequence length="209" mass="22395">MFADMLSSPSLGTGNSQARGAPGSSSGSSASGGKSANPTQVKPTMDEVVIDRGELVDEPNHIIVDEGPLTEPGRAEATNISQVGRAIAQHAPSPNQPEETQFSAPTRVGTNQSRAHVQVSREGQQLQPRAIEILHAAEETPGESTKIVPGIRQLRDASDIYTMPFDELQQLVAEVIREPGFPELVGRVHKMWKEKGLVEAQLATTVDRC</sequence>
<evidence type="ECO:0000313" key="2">
    <source>
        <dbReference type="EMBL" id="KAF8760755.1"/>
    </source>
</evidence>
<comment type="caution">
    <text evidence="2">The sequence shown here is derived from an EMBL/GenBank/DDBJ whole genome shotgun (WGS) entry which is preliminary data.</text>
</comment>
<gene>
    <name evidence="2" type="ORF">RHS01_00395</name>
</gene>
<protein>
    <submittedName>
        <fullName evidence="2">Uncharacterized protein</fullName>
    </submittedName>
</protein>
<evidence type="ECO:0000313" key="3">
    <source>
        <dbReference type="Proteomes" id="UP000614334"/>
    </source>
</evidence>
<name>A0A8H7ILS1_9AGAM</name>